<evidence type="ECO:0000313" key="5">
    <source>
        <dbReference type="EMBL" id="AHF76244.1"/>
    </source>
</evidence>
<dbReference type="PANTHER" id="PTHR44688:SF16">
    <property type="entry name" value="DNA-BINDING TRANSCRIPTIONAL ACTIVATOR DEVR_DOSR"/>
    <property type="match status" value="1"/>
</dbReference>
<dbReference type="AlphaFoldDB" id="W0HR21"/>
<name>W0HR21_9GAMM</name>
<dbReference type="PRINTS" id="PR00038">
    <property type="entry name" value="HTHLUXR"/>
</dbReference>
<dbReference type="InterPro" id="IPR005143">
    <property type="entry name" value="TF_LuxR_autoind-bd_dom"/>
</dbReference>
<dbReference type="PROSITE" id="PS50043">
    <property type="entry name" value="HTH_LUXR_2"/>
    <property type="match status" value="1"/>
</dbReference>
<dbReference type="SUPFAM" id="SSF46894">
    <property type="entry name" value="C-terminal effector domain of the bipartite response regulators"/>
    <property type="match status" value="1"/>
</dbReference>
<dbReference type="SUPFAM" id="SSF75516">
    <property type="entry name" value="Pheromone-binding domain of LuxR-like quorum-sensing transcription factors"/>
    <property type="match status" value="1"/>
</dbReference>
<dbReference type="GO" id="GO:0003677">
    <property type="term" value="F:DNA binding"/>
    <property type="evidence" value="ECO:0007669"/>
    <property type="project" value="UniProtKB-KW"/>
</dbReference>
<dbReference type="InterPro" id="IPR016032">
    <property type="entry name" value="Sig_transdc_resp-reg_C-effctor"/>
</dbReference>
<accession>W0HR21</accession>
<keyword evidence="2" id="KW-0238">DNA-binding</keyword>
<dbReference type="OrthoDB" id="9774661at2"/>
<evidence type="ECO:0000259" key="4">
    <source>
        <dbReference type="PROSITE" id="PS50043"/>
    </source>
</evidence>
<evidence type="ECO:0000256" key="2">
    <source>
        <dbReference type="ARBA" id="ARBA00023125"/>
    </source>
</evidence>
<dbReference type="HOGENOM" id="CLU_072786_5_0_6"/>
<dbReference type="InterPro" id="IPR036693">
    <property type="entry name" value="TF_LuxR_autoind-bd_dom_sf"/>
</dbReference>
<dbReference type="CDD" id="cd06170">
    <property type="entry name" value="LuxR_C_like"/>
    <property type="match status" value="1"/>
</dbReference>
<dbReference type="PANTHER" id="PTHR44688">
    <property type="entry name" value="DNA-BINDING TRANSCRIPTIONAL ACTIVATOR DEVR_DOSR"/>
    <property type="match status" value="1"/>
</dbReference>
<dbReference type="GO" id="GO:0006355">
    <property type="term" value="P:regulation of DNA-templated transcription"/>
    <property type="evidence" value="ECO:0007669"/>
    <property type="project" value="InterPro"/>
</dbReference>
<dbReference type="Proteomes" id="UP000019028">
    <property type="component" value="Chromosome"/>
</dbReference>
<dbReference type="Pfam" id="PF03472">
    <property type="entry name" value="Autoind_bind"/>
    <property type="match status" value="1"/>
</dbReference>
<sequence length="241" mass="28189">MGDPSDKDYMLFNNQMKKNIKLYLSHIFNDSDVFTFAYFMMNKDEGHPAYMISDYPAGWLNQYRNYGFQKIDPVMLIACRKFTPFSWQNNPNLPDQNFYKMSSDYALDNGYTFTLHDPDNNLATLTIIQMKQGADFYDVIEREKDKFQMLLITTHEKVIRFFDARKEQVTQGTEPEPCRLSPREKEVLFWASVGKTYNEISTILSIREGTVKFHIRNIINKLGVANAKHAITRAMELKLLS</sequence>
<dbReference type="InterPro" id="IPR036388">
    <property type="entry name" value="WH-like_DNA-bd_sf"/>
</dbReference>
<dbReference type="Gene3D" id="3.30.450.80">
    <property type="entry name" value="Transcription factor LuxR-like, autoinducer-binding domain"/>
    <property type="match status" value="1"/>
</dbReference>
<dbReference type="Pfam" id="PF00196">
    <property type="entry name" value="GerE"/>
    <property type="match status" value="1"/>
</dbReference>
<keyword evidence="3" id="KW-0804">Transcription</keyword>
<reference evidence="5 6" key="1">
    <citation type="journal article" date="2014" name="Genome Biol. Evol.">
        <title>Genome degeneration and adaptation in a nascent stage of symbiosis.</title>
        <authorList>
            <person name="Oakeson K.F."/>
            <person name="Gil R."/>
            <person name="Clayton A.L."/>
            <person name="Dunn D.M."/>
            <person name="von Niederhausern A.C."/>
            <person name="Hamil C."/>
            <person name="Aoyagi A."/>
            <person name="Duval B."/>
            <person name="Baca A."/>
            <person name="Silva F.J."/>
            <person name="Vallier A."/>
            <person name="Jackson D.G."/>
            <person name="Latorre A."/>
            <person name="Weiss R.B."/>
            <person name="Heddi A."/>
            <person name="Moya A."/>
            <person name="Dale C."/>
        </authorList>
    </citation>
    <scope>NUCLEOTIDE SEQUENCE [LARGE SCALE GENOMIC DNA]</scope>
    <source>
        <strain evidence="5 6">HS1</strain>
    </source>
</reference>
<organism evidence="5 6">
    <name type="scientific">Sodalis praecaptivus</name>
    <dbReference type="NCBI Taxonomy" id="1239307"/>
    <lineage>
        <taxon>Bacteria</taxon>
        <taxon>Pseudomonadati</taxon>
        <taxon>Pseudomonadota</taxon>
        <taxon>Gammaproteobacteria</taxon>
        <taxon>Enterobacterales</taxon>
        <taxon>Bruguierivoracaceae</taxon>
        <taxon>Sodalis</taxon>
    </lineage>
</organism>
<feature type="domain" description="HTH luxR-type" evidence="4">
    <location>
        <begin position="173"/>
        <end position="238"/>
    </location>
</feature>
<evidence type="ECO:0000256" key="3">
    <source>
        <dbReference type="ARBA" id="ARBA00023163"/>
    </source>
</evidence>
<keyword evidence="1" id="KW-0805">Transcription regulation</keyword>
<keyword evidence="6" id="KW-1185">Reference proteome</keyword>
<dbReference type="InterPro" id="IPR000792">
    <property type="entry name" value="Tscrpt_reg_LuxR_C"/>
</dbReference>
<gene>
    <name evidence="5" type="primary">yenR</name>
    <name evidence="5" type="ORF">Sant_1175</name>
</gene>
<dbReference type="SMART" id="SM00421">
    <property type="entry name" value="HTH_LUXR"/>
    <property type="match status" value="1"/>
</dbReference>
<evidence type="ECO:0000256" key="1">
    <source>
        <dbReference type="ARBA" id="ARBA00023015"/>
    </source>
</evidence>
<dbReference type="RefSeq" id="WP_025421376.1">
    <property type="nucleotide sequence ID" value="NZ_CP006569.1"/>
</dbReference>
<dbReference type="EMBL" id="CP006569">
    <property type="protein sequence ID" value="AHF76244.1"/>
    <property type="molecule type" value="Genomic_DNA"/>
</dbReference>
<protein>
    <submittedName>
        <fullName evidence="5">Transcriptional regulator, LuxR family</fullName>
    </submittedName>
</protein>
<proteinExistence type="predicted"/>
<evidence type="ECO:0000313" key="6">
    <source>
        <dbReference type="Proteomes" id="UP000019028"/>
    </source>
</evidence>
<dbReference type="PATRIC" id="fig|1239307.3.peg.1260"/>
<dbReference type="Gene3D" id="1.10.10.10">
    <property type="entry name" value="Winged helix-like DNA-binding domain superfamily/Winged helix DNA-binding domain"/>
    <property type="match status" value="1"/>
</dbReference>
<dbReference type="KEGG" id="sod:Sant_1175"/>
<dbReference type="PROSITE" id="PS00622">
    <property type="entry name" value="HTH_LUXR_1"/>
    <property type="match status" value="1"/>
</dbReference>